<dbReference type="Gene3D" id="3.90.182.10">
    <property type="entry name" value="Toxin - Anthrax Protective Antigen,domain 1"/>
    <property type="match status" value="1"/>
</dbReference>
<gene>
    <name evidence="4" type="ORF">J2T22_001210</name>
</gene>
<dbReference type="Pfam" id="PF09118">
    <property type="entry name" value="GO-like_E_set"/>
    <property type="match status" value="1"/>
</dbReference>
<dbReference type="InterPro" id="IPR015202">
    <property type="entry name" value="GO-like_E_set"/>
</dbReference>
<dbReference type="Gene3D" id="2.60.40.10">
    <property type="entry name" value="Immunoglobulins"/>
    <property type="match status" value="1"/>
</dbReference>
<keyword evidence="1 2" id="KW-0732">Signal</keyword>
<dbReference type="InterPro" id="IPR014756">
    <property type="entry name" value="Ig_E-set"/>
</dbReference>
<sequence length="1032" mass="109153">MSSRRNRATKFAAALSLAVLIAPSALITSAHAAPCPWVEVGPTVCIDVQLIAPKDGDVLTGTVALESNARQLQAPRGNIVKVEWWLYHPSFLQQNPNNHEGKILMTETLAPSTGTRLDGTWRGEWTVPDNRSVTTRDGDYEHPGNRTYTLPATGTYKIESHVLDEEWTRTAGGPAGRTPPITVTIPGGSTEPPPPVVNDSTATINGQSRPINGTDIYREADFLVRYTRTASQTTSPANQWGAEAAVVAGKVTEFNDRQTTGAPGLAIPDGGFILSGHGQSREWLIANAQVGATVTSPASSGTAPPPPPPVVNDSTATINGQSRPINGTDIYREADFLVRYTRTASQTTSPANQWGAEAAVVAGKVTEFNDRQTTGAPGLAIPDGGFILSGHGQSREWLIANAQVGATVTSPASSGTAPPPPPPPGNCAAYTGEYFNTVDLSGAPALTRCDAEINFSWPGTTGAGPGLDGTNDSARWTRTVNLPTGDQTFTITGDDGVRVKLDGATVIDGWKDQGPSTYMATRSVIAGAHTVIVEHYERYGDATAKFAMADGAATPPPSTGLAASGRWTTPASMPGRAMHATLLRDGRILLIAGSGNDWEGQFLPGTFETHIWNPTTNTFTSVPTPADMFCSGHVTLPDGKILVQGGTSAYAGTPESVSYKGLKSSYIFDPATDTYSKTNDAIDGHWYPTLTKLETGDVWMAGGYDQNGGGSTATEMFNFSQNRWLTAAEVPQTNRYLGTYPHMFLMADGRMFYTGGHTFGVEQPATGSFIYDWRGGLIGDIPGLRFPRLRDQAGSVLLPPAQNQRFMIAGGGSTDFGGSTNTVDVVDMNQANPVWKPGPDLPGSEGRMYLNLTNLPDRSVLATHGATGNRTGDVKRAAIYSPASNVWAEVAADSVGRNYHSSTLLLPDGRVVAIGSNPSDNSYEKRLSIYEPPYLFKGDRPTITAAPTDATYGQAFNLGTTGNVISASLMSPGSATHQTDTNARLVDLPLSGGATKTATIPANKALLPPGPYMLTVLNDVGVPSVAQWINIR</sequence>
<dbReference type="CDD" id="cd02851">
    <property type="entry name" value="E_set_GO_C"/>
    <property type="match status" value="1"/>
</dbReference>
<dbReference type="RefSeq" id="WP_307488843.1">
    <property type="nucleotide sequence ID" value="NZ_JAUSSY010000004.1"/>
</dbReference>
<dbReference type="Proteomes" id="UP001226389">
    <property type="component" value="Unassembled WGS sequence"/>
</dbReference>
<evidence type="ECO:0000313" key="4">
    <source>
        <dbReference type="EMBL" id="MDQ0118033.1"/>
    </source>
</evidence>
<dbReference type="InterPro" id="IPR037524">
    <property type="entry name" value="PA14/GLEYA"/>
</dbReference>
<dbReference type="InterPro" id="IPR011043">
    <property type="entry name" value="Gal_Oxase/kelch_b-propeller"/>
</dbReference>
<dbReference type="Gene3D" id="2.130.10.80">
    <property type="entry name" value="Galactose oxidase/kelch, beta-propeller"/>
    <property type="match status" value="1"/>
</dbReference>
<dbReference type="EMBL" id="JAUSSY010000004">
    <property type="protein sequence ID" value="MDQ0118033.1"/>
    <property type="molecule type" value="Genomic_DNA"/>
</dbReference>
<dbReference type="SUPFAM" id="SSF81296">
    <property type="entry name" value="E set domains"/>
    <property type="match status" value="1"/>
</dbReference>
<evidence type="ECO:0000259" key="3">
    <source>
        <dbReference type="PROSITE" id="PS51820"/>
    </source>
</evidence>
<accession>A0ABT9UEF6</accession>
<dbReference type="PROSITE" id="PS51820">
    <property type="entry name" value="PA14"/>
    <property type="match status" value="1"/>
</dbReference>
<dbReference type="SUPFAM" id="SSF56988">
    <property type="entry name" value="Anthrax protective antigen"/>
    <property type="match status" value="1"/>
</dbReference>
<dbReference type="PANTHER" id="PTHR32208">
    <property type="entry name" value="SECRETED PROTEIN-RELATED"/>
    <property type="match status" value="1"/>
</dbReference>
<dbReference type="SMART" id="SM00758">
    <property type="entry name" value="PA14"/>
    <property type="match status" value="1"/>
</dbReference>
<evidence type="ECO:0000313" key="5">
    <source>
        <dbReference type="Proteomes" id="UP001226389"/>
    </source>
</evidence>
<reference evidence="4 5" key="1">
    <citation type="submission" date="2023-07" db="EMBL/GenBank/DDBJ databases">
        <title>Sorghum-associated microbial communities from plants grown in Nebraska, USA.</title>
        <authorList>
            <person name="Schachtman D."/>
        </authorList>
    </citation>
    <scope>NUCLEOTIDE SEQUENCE [LARGE SCALE GENOMIC DNA]</scope>
    <source>
        <strain evidence="4 5">DS994</strain>
    </source>
</reference>
<dbReference type="InterPro" id="IPR013783">
    <property type="entry name" value="Ig-like_fold"/>
</dbReference>
<dbReference type="InterPro" id="IPR009880">
    <property type="entry name" value="Glyoxal_oxidase_N"/>
</dbReference>
<proteinExistence type="predicted"/>
<dbReference type="SUPFAM" id="SSF50965">
    <property type="entry name" value="Galactose oxidase, central domain"/>
    <property type="match status" value="1"/>
</dbReference>
<dbReference type="InterPro" id="IPR011658">
    <property type="entry name" value="PA14_dom"/>
</dbReference>
<keyword evidence="5" id="KW-1185">Reference proteome</keyword>
<evidence type="ECO:0000256" key="2">
    <source>
        <dbReference type="SAM" id="SignalP"/>
    </source>
</evidence>
<dbReference type="Pfam" id="PF07250">
    <property type="entry name" value="Glyoxal_oxid_N"/>
    <property type="match status" value="1"/>
</dbReference>
<feature type="chain" id="PRO_5047139164" description="PA14 domain-containing protein" evidence="2">
    <location>
        <begin position="33"/>
        <end position="1032"/>
    </location>
</feature>
<dbReference type="PANTHER" id="PTHR32208:SF21">
    <property type="entry name" value="LOW QUALITY PROTEIN: ALDEHYDE OXIDASE GLOX-LIKE"/>
    <property type="match status" value="1"/>
</dbReference>
<comment type="caution">
    <text evidence="4">The sequence shown here is derived from an EMBL/GenBank/DDBJ whole genome shotgun (WGS) entry which is preliminary data.</text>
</comment>
<organism evidence="4 5">
    <name type="scientific">Pseudarthrobacter defluvii</name>
    <dbReference type="NCBI Taxonomy" id="410837"/>
    <lineage>
        <taxon>Bacteria</taxon>
        <taxon>Bacillati</taxon>
        <taxon>Actinomycetota</taxon>
        <taxon>Actinomycetes</taxon>
        <taxon>Micrococcales</taxon>
        <taxon>Micrococcaceae</taxon>
        <taxon>Pseudarthrobacter</taxon>
    </lineage>
</organism>
<feature type="signal peptide" evidence="2">
    <location>
        <begin position="1"/>
        <end position="32"/>
    </location>
</feature>
<feature type="domain" description="PA14" evidence="3">
    <location>
        <begin position="425"/>
        <end position="566"/>
    </location>
</feature>
<name>A0ABT9UEF6_9MICC</name>
<evidence type="ECO:0000256" key="1">
    <source>
        <dbReference type="ARBA" id="ARBA00022729"/>
    </source>
</evidence>
<dbReference type="Pfam" id="PF07691">
    <property type="entry name" value="PA14"/>
    <property type="match status" value="1"/>
</dbReference>
<dbReference type="InterPro" id="IPR037293">
    <property type="entry name" value="Gal_Oxidase_central_sf"/>
</dbReference>
<protein>
    <recommendedName>
        <fullName evidence="3">PA14 domain-containing protein</fullName>
    </recommendedName>
</protein>